<evidence type="ECO:0000313" key="2">
    <source>
        <dbReference type="EMBL" id="QOW09810.1"/>
    </source>
</evidence>
<sequence>MKKLIFGALLLGVTTFSFAKTTTNLKNSNAEISTILNDDKGQKTVLTLNAENIKSIDELKESLSKQYAVKTTDIYIFILEDGTVIVIIVQY</sequence>
<dbReference type="AlphaFoldDB" id="A0A7M2Y6U8"/>
<keyword evidence="3" id="KW-1185">Reference proteome</keyword>
<organism evidence="2 3">
    <name type="scientific">Kaistella flava</name>
    <name type="common">ex Peng et al. 2021</name>
    <dbReference type="NCBI Taxonomy" id="2038776"/>
    <lineage>
        <taxon>Bacteria</taxon>
        <taxon>Pseudomonadati</taxon>
        <taxon>Bacteroidota</taxon>
        <taxon>Flavobacteriia</taxon>
        <taxon>Flavobacteriales</taxon>
        <taxon>Weeksellaceae</taxon>
        <taxon>Chryseobacterium group</taxon>
        <taxon>Kaistella</taxon>
    </lineage>
</organism>
<keyword evidence="1" id="KW-0732">Signal</keyword>
<gene>
    <name evidence="2" type="ORF">Q73A0000_05235</name>
</gene>
<proteinExistence type="predicted"/>
<evidence type="ECO:0000256" key="1">
    <source>
        <dbReference type="SAM" id="SignalP"/>
    </source>
</evidence>
<dbReference type="KEGG" id="kfa:Q73A0000_05235"/>
<evidence type="ECO:0000313" key="3">
    <source>
        <dbReference type="Proteomes" id="UP000594195"/>
    </source>
</evidence>
<dbReference type="Proteomes" id="UP000594195">
    <property type="component" value="Chromosome"/>
</dbReference>
<feature type="signal peptide" evidence="1">
    <location>
        <begin position="1"/>
        <end position="19"/>
    </location>
</feature>
<dbReference type="RefSeq" id="WP_193813026.1">
    <property type="nucleotide sequence ID" value="NZ_CP040442.1"/>
</dbReference>
<dbReference type="EMBL" id="CP040442">
    <property type="protein sequence ID" value="QOW09810.1"/>
    <property type="molecule type" value="Genomic_DNA"/>
</dbReference>
<protein>
    <submittedName>
        <fullName evidence="2">Uncharacterized protein</fullName>
    </submittedName>
</protein>
<name>A0A7M2Y6U8_9FLAO</name>
<feature type="chain" id="PRO_5032881769" evidence="1">
    <location>
        <begin position="20"/>
        <end position="91"/>
    </location>
</feature>
<accession>A0A7M2Y6U8</accession>
<reference evidence="2 3" key="1">
    <citation type="submission" date="2019-05" db="EMBL/GenBank/DDBJ databases">
        <title>Chryseobacterium sp. isolated from King George Island, maritime Antarctica.</title>
        <authorList>
            <person name="Peng X."/>
        </authorList>
    </citation>
    <scope>NUCLEOTIDE SEQUENCE [LARGE SCALE GENOMIC DNA]</scope>
    <source>
        <strain evidence="2 3">7-3A</strain>
    </source>
</reference>